<dbReference type="KEGG" id="saci:Sinac_5387"/>
<evidence type="ECO:0000313" key="3">
    <source>
        <dbReference type="EMBL" id="AGA29535.1"/>
    </source>
</evidence>
<dbReference type="PANTHER" id="PTHR45947:SF3">
    <property type="entry name" value="SULFOQUINOVOSYL TRANSFERASE SQD2"/>
    <property type="match status" value="1"/>
</dbReference>
<evidence type="ECO:0000259" key="2">
    <source>
        <dbReference type="Pfam" id="PF13579"/>
    </source>
</evidence>
<dbReference type="SUPFAM" id="SSF53756">
    <property type="entry name" value="UDP-Glycosyltransferase/glycogen phosphorylase"/>
    <property type="match status" value="1"/>
</dbReference>
<dbReference type="eggNOG" id="COG0438">
    <property type="taxonomic scope" value="Bacteria"/>
</dbReference>
<dbReference type="STRING" id="886293.Sinac_5387"/>
<dbReference type="Gene3D" id="3.40.50.2000">
    <property type="entry name" value="Glycogen Phosphorylase B"/>
    <property type="match status" value="2"/>
</dbReference>
<dbReference type="InterPro" id="IPR028098">
    <property type="entry name" value="Glyco_trans_4-like_N"/>
</dbReference>
<dbReference type="InterPro" id="IPR001296">
    <property type="entry name" value="Glyco_trans_1"/>
</dbReference>
<dbReference type="InterPro" id="IPR050194">
    <property type="entry name" value="Glycosyltransferase_grp1"/>
</dbReference>
<dbReference type="RefSeq" id="WP_015248638.1">
    <property type="nucleotide sequence ID" value="NC_019892.1"/>
</dbReference>
<dbReference type="Proteomes" id="UP000010798">
    <property type="component" value="Chromosome"/>
</dbReference>
<keyword evidence="3" id="KW-0808">Transferase</keyword>
<dbReference type="EMBL" id="CP003364">
    <property type="protein sequence ID" value="AGA29535.1"/>
    <property type="molecule type" value="Genomic_DNA"/>
</dbReference>
<organism evidence="3 4">
    <name type="scientific">Singulisphaera acidiphila (strain ATCC BAA-1392 / DSM 18658 / VKM B-2454 / MOB10)</name>
    <dbReference type="NCBI Taxonomy" id="886293"/>
    <lineage>
        <taxon>Bacteria</taxon>
        <taxon>Pseudomonadati</taxon>
        <taxon>Planctomycetota</taxon>
        <taxon>Planctomycetia</taxon>
        <taxon>Isosphaerales</taxon>
        <taxon>Isosphaeraceae</taxon>
        <taxon>Singulisphaera</taxon>
    </lineage>
</organism>
<dbReference type="OrthoDB" id="9787617at2"/>
<name>L0DL27_SINAD</name>
<dbReference type="Pfam" id="PF00534">
    <property type="entry name" value="Glycos_transf_1"/>
    <property type="match status" value="1"/>
</dbReference>
<accession>L0DL27</accession>
<reference evidence="3 4" key="1">
    <citation type="submission" date="2012-02" db="EMBL/GenBank/DDBJ databases">
        <title>Complete sequence of chromosome of Singulisphaera acidiphila DSM 18658.</title>
        <authorList>
            <consortium name="US DOE Joint Genome Institute (JGI-PGF)"/>
            <person name="Lucas S."/>
            <person name="Copeland A."/>
            <person name="Lapidus A."/>
            <person name="Glavina del Rio T."/>
            <person name="Dalin E."/>
            <person name="Tice H."/>
            <person name="Bruce D."/>
            <person name="Goodwin L."/>
            <person name="Pitluck S."/>
            <person name="Peters L."/>
            <person name="Ovchinnikova G."/>
            <person name="Chertkov O."/>
            <person name="Kyrpides N."/>
            <person name="Mavromatis K."/>
            <person name="Ivanova N."/>
            <person name="Brettin T."/>
            <person name="Detter J.C."/>
            <person name="Han C."/>
            <person name="Larimer F."/>
            <person name="Land M."/>
            <person name="Hauser L."/>
            <person name="Markowitz V."/>
            <person name="Cheng J.-F."/>
            <person name="Hugenholtz P."/>
            <person name="Woyke T."/>
            <person name="Wu D."/>
            <person name="Tindall B."/>
            <person name="Pomrenke H."/>
            <person name="Brambilla E."/>
            <person name="Klenk H.-P."/>
            <person name="Eisen J.A."/>
        </authorList>
    </citation>
    <scope>NUCLEOTIDE SEQUENCE [LARGE SCALE GENOMIC DNA]</scope>
    <source>
        <strain evidence="4">ATCC BAA-1392 / DSM 18658 / VKM B-2454 / MOB10</strain>
    </source>
</reference>
<evidence type="ECO:0000259" key="1">
    <source>
        <dbReference type="Pfam" id="PF00534"/>
    </source>
</evidence>
<protein>
    <submittedName>
        <fullName evidence="3">Glycosyltransferase</fullName>
    </submittedName>
</protein>
<evidence type="ECO:0000313" key="4">
    <source>
        <dbReference type="Proteomes" id="UP000010798"/>
    </source>
</evidence>
<sequence length="426" mass="47443">MRIAWFTHRYYPCVGGAENYGRAIVRRFVANGHAVDVLTSNAHDLWYFTDQRRRRVEEPSETQVDGARVRRFEVRHRPLQRYVGRLLSYAPHWPTQCRADSFMPILPGIEQVRGNYDAVFAVGFPYTVFSYGALRTAQDAGAPLILTPFLHLATPGDPVRKYYTKPHQIRLLACADVVVVQTSLEADVVRNWGIADARILTLGMAVEHKEVTGGDRQTLRQKYQIPVGRPVVGHLATLDPNKGSNDLVRAVARLNEARPLEDSIHLVMAGPSSPCFERFLAEYPGGKPSWLTLLGPLPLDQRADFFAAIDLFSMPSRTDSFGIVFLEAWANGLPVVAADAGGVPEVVRHEETGLLVPFGDLDRLSQSIAGLLNDPARARQLGEAGRKLVDHGYTWDDRYATLLARTEQAIANPRQSAPGWFRRQAG</sequence>
<dbReference type="AlphaFoldDB" id="L0DL27"/>
<gene>
    <name evidence="3" type="ordered locus">Sinac_5387</name>
</gene>
<dbReference type="PANTHER" id="PTHR45947">
    <property type="entry name" value="SULFOQUINOVOSYL TRANSFERASE SQD2"/>
    <property type="match status" value="1"/>
</dbReference>
<dbReference type="Pfam" id="PF13579">
    <property type="entry name" value="Glyco_trans_4_4"/>
    <property type="match status" value="1"/>
</dbReference>
<dbReference type="GO" id="GO:0016758">
    <property type="term" value="F:hexosyltransferase activity"/>
    <property type="evidence" value="ECO:0007669"/>
    <property type="project" value="TreeGrafter"/>
</dbReference>
<dbReference type="CDD" id="cd03801">
    <property type="entry name" value="GT4_PimA-like"/>
    <property type="match status" value="1"/>
</dbReference>
<feature type="domain" description="Glycosyl transferase family 1" evidence="1">
    <location>
        <begin position="215"/>
        <end position="387"/>
    </location>
</feature>
<feature type="domain" description="Glycosyltransferase subfamily 4-like N-terminal" evidence="2">
    <location>
        <begin position="15"/>
        <end position="202"/>
    </location>
</feature>
<proteinExistence type="predicted"/>
<dbReference type="HOGENOM" id="CLU_009583_2_1_0"/>
<keyword evidence="4" id="KW-1185">Reference proteome</keyword>